<dbReference type="Proteomes" id="UP000741013">
    <property type="component" value="Unassembled WGS sequence"/>
</dbReference>
<evidence type="ECO:0000313" key="3">
    <source>
        <dbReference type="EMBL" id="MBP2180566.1"/>
    </source>
</evidence>
<evidence type="ECO:0000259" key="2">
    <source>
        <dbReference type="Pfam" id="PF08044"/>
    </source>
</evidence>
<dbReference type="InterPro" id="IPR012551">
    <property type="entry name" value="DUF1707_SHOCT-like"/>
</dbReference>
<dbReference type="RefSeq" id="WP_209664103.1">
    <property type="nucleotide sequence ID" value="NZ_JAGGMS010000001.1"/>
</dbReference>
<dbReference type="Pfam" id="PF08044">
    <property type="entry name" value="DUF1707"/>
    <property type="match status" value="1"/>
</dbReference>
<accession>A0ABS4PPM4</accession>
<gene>
    <name evidence="3" type="ORF">JOM49_002092</name>
</gene>
<proteinExistence type="predicted"/>
<keyword evidence="4" id="KW-1185">Reference proteome</keyword>
<feature type="transmembrane region" description="Helical" evidence="1">
    <location>
        <begin position="102"/>
        <end position="122"/>
    </location>
</feature>
<organism evidence="3 4">
    <name type="scientific">Amycolatopsis magusensis</name>
    <dbReference type="NCBI Taxonomy" id="882444"/>
    <lineage>
        <taxon>Bacteria</taxon>
        <taxon>Bacillati</taxon>
        <taxon>Actinomycetota</taxon>
        <taxon>Actinomycetes</taxon>
        <taxon>Pseudonocardiales</taxon>
        <taxon>Pseudonocardiaceae</taxon>
        <taxon>Amycolatopsis</taxon>
    </lineage>
</organism>
<comment type="caution">
    <text evidence="3">The sequence shown here is derived from an EMBL/GenBank/DDBJ whole genome shotgun (WGS) entry which is preliminary data.</text>
</comment>
<sequence length="135" mass="14764">MSSTEPTPARIRASDAERERIATRVQSAGAAGRLTITETDERVAAVYAATYTDELGGLTADLPPERPPVRRPPVRALRLHATIAAAVSVLLVVRWVVSGAEFFWPVVPVFWLAVSVAVHAWLRGLPARRRDVVPY</sequence>
<keyword evidence="1" id="KW-1133">Transmembrane helix</keyword>
<protein>
    <recommendedName>
        <fullName evidence="2">DUF1707 domain-containing protein</fullName>
    </recommendedName>
</protein>
<feature type="transmembrane region" description="Helical" evidence="1">
    <location>
        <begin position="76"/>
        <end position="96"/>
    </location>
</feature>
<reference evidence="3 4" key="1">
    <citation type="submission" date="2021-03" db="EMBL/GenBank/DDBJ databases">
        <title>Sequencing the genomes of 1000 actinobacteria strains.</title>
        <authorList>
            <person name="Klenk H.-P."/>
        </authorList>
    </citation>
    <scope>NUCLEOTIDE SEQUENCE [LARGE SCALE GENOMIC DNA]</scope>
    <source>
        <strain evidence="3 4">DSM 45510</strain>
    </source>
</reference>
<name>A0ABS4PPM4_9PSEU</name>
<keyword evidence="1" id="KW-0812">Transmembrane</keyword>
<dbReference type="EMBL" id="JAGGMS010000001">
    <property type="protein sequence ID" value="MBP2180566.1"/>
    <property type="molecule type" value="Genomic_DNA"/>
</dbReference>
<evidence type="ECO:0000313" key="4">
    <source>
        <dbReference type="Proteomes" id="UP000741013"/>
    </source>
</evidence>
<evidence type="ECO:0000256" key="1">
    <source>
        <dbReference type="SAM" id="Phobius"/>
    </source>
</evidence>
<keyword evidence="1" id="KW-0472">Membrane</keyword>
<feature type="domain" description="DUF1707" evidence="2">
    <location>
        <begin position="11"/>
        <end position="63"/>
    </location>
</feature>